<reference evidence="8 9" key="1">
    <citation type="submission" date="2018-11" db="EMBL/GenBank/DDBJ databases">
        <title>Genome sequence of strain 7197.</title>
        <authorList>
            <person name="Gao J."/>
            <person name="Sun J."/>
        </authorList>
    </citation>
    <scope>NUCLEOTIDE SEQUENCE [LARGE SCALE GENOMIC DNA]</scope>
    <source>
        <strain evidence="8 9">7197</strain>
    </source>
</reference>
<dbReference type="OrthoDB" id="9027281at2"/>
<dbReference type="InterPro" id="IPR052518">
    <property type="entry name" value="CHR_Transporter"/>
</dbReference>
<proteinExistence type="inferred from homology"/>
<accession>A0A3N9PX23</accession>
<dbReference type="GO" id="GO:0005886">
    <property type="term" value="C:plasma membrane"/>
    <property type="evidence" value="ECO:0007669"/>
    <property type="project" value="UniProtKB-SubCell"/>
</dbReference>
<dbReference type="InterPro" id="IPR003370">
    <property type="entry name" value="Chromate_transpt"/>
</dbReference>
<comment type="caution">
    <text evidence="8">The sequence shown here is derived from an EMBL/GenBank/DDBJ whole genome shotgun (WGS) entry which is preliminary data.</text>
</comment>
<evidence type="ECO:0000313" key="8">
    <source>
        <dbReference type="EMBL" id="RQW09746.1"/>
    </source>
</evidence>
<evidence type="ECO:0000256" key="2">
    <source>
        <dbReference type="ARBA" id="ARBA00005262"/>
    </source>
</evidence>
<dbReference type="GO" id="GO:0015109">
    <property type="term" value="F:chromate transmembrane transporter activity"/>
    <property type="evidence" value="ECO:0007669"/>
    <property type="project" value="InterPro"/>
</dbReference>
<sequence>MHSYGLYRIGSKGGKGLRPTQKDYIELVVSMCRTGIIGYGGGPSVIPLIRHDAVIRYKWLSDEEFGETLALANALPGPIATKMAAYLGYKRKGAWGAFLAVIAHILPSVLAMILLLSAVNYLAGSKVVKGMIAAVSPVIAVMLGVMAYEFAKKAVKGLGIAAGAAFMLLALLLLEVLHVHPAIVIVLFLAYGAVHYRAVASRRGRQGKKEETP</sequence>
<keyword evidence="6 7" id="KW-0472">Membrane</keyword>
<evidence type="ECO:0000256" key="3">
    <source>
        <dbReference type="ARBA" id="ARBA00022475"/>
    </source>
</evidence>
<dbReference type="Proteomes" id="UP000282529">
    <property type="component" value="Unassembled WGS sequence"/>
</dbReference>
<comment type="subcellular location">
    <subcellularLocation>
        <location evidence="1">Cell membrane</location>
        <topology evidence="1">Multi-pass membrane protein</topology>
    </subcellularLocation>
</comment>
<organism evidence="8 9">
    <name type="scientific">Paenibacillus rhizophilus</name>
    <dbReference type="NCBI Taxonomy" id="1850366"/>
    <lineage>
        <taxon>Bacteria</taxon>
        <taxon>Bacillati</taxon>
        <taxon>Bacillota</taxon>
        <taxon>Bacilli</taxon>
        <taxon>Bacillales</taxon>
        <taxon>Paenibacillaceae</taxon>
        <taxon>Paenibacillus</taxon>
    </lineage>
</organism>
<feature type="transmembrane region" description="Helical" evidence="7">
    <location>
        <begin position="131"/>
        <end position="150"/>
    </location>
</feature>
<keyword evidence="3" id="KW-1003">Cell membrane</keyword>
<dbReference type="EMBL" id="RQPI01000012">
    <property type="protein sequence ID" value="RQW09746.1"/>
    <property type="molecule type" value="Genomic_DNA"/>
</dbReference>
<keyword evidence="5 7" id="KW-1133">Transmembrane helix</keyword>
<feature type="transmembrane region" description="Helical" evidence="7">
    <location>
        <begin position="157"/>
        <end position="174"/>
    </location>
</feature>
<feature type="transmembrane region" description="Helical" evidence="7">
    <location>
        <begin position="180"/>
        <end position="199"/>
    </location>
</feature>
<keyword evidence="4 7" id="KW-0812">Transmembrane</keyword>
<dbReference type="PANTHER" id="PTHR43663">
    <property type="entry name" value="CHROMATE TRANSPORT PROTEIN-RELATED"/>
    <property type="match status" value="1"/>
</dbReference>
<name>A0A3N9PX23_9BACL</name>
<gene>
    <name evidence="8" type="ORF">EH198_18425</name>
</gene>
<comment type="similarity">
    <text evidence="2">Belongs to the chromate ion transporter (CHR) (TC 2.A.51) family.</text>
</comment>
<evidence type="ECO:0000256" key="5">
    <source>
        <dbReference type="ARBA" id="ARBA00022989"/>
    </source>
</evidence>
<dbReference type="Pfam" id="PF02417">
    <property type="entry name" value="Chromate_transp"/>
    <property type="match status" value="1"/>
</dbReference>
<evidence type="ECO:0000313" key="9">
    <source>
        <dbReference type="Proteomes" id="UP000282529"/>
    </source>
</evidence>
<keyword evidence="9" id="KW-1185">Reference proteome</keyword>
<dbReference type="PANTHER" id="PTHR43663:SF1">
    <property type="entry name" value="CHROMATE TRANSPORTER"/>
    <property type="match status" value="1"/>
</dbReference>
<dbReference type="AlphaFoldDB" id="A0A3N9PX23"/>
<evidence type="ECO:0000256" key="6">
    <source>
        <dbReference type="ARBA" id="ARBA00023136"/>
    </source>
</evidence>
<feature type="transmembrane region" description="Helical" evidence="7">
    <location>
        <begin position="93"/>
        <end position="119"/>
    </location>
</feature>
<evidence type="ECO:0000256" key="4">
    <source>
        <dbReference type="ARBA" id="ARBA00022692"/>
    </source>
</evidence>
<protein>
    <submittedName>
        <fullName evidence="8">Chromate transporter</fullName>
    </submittedName>
</protein>
<evidence type="ECO:0000256" key="1">
    <source>
        <dbReference type="ARBA" id="ARBA00004651"/>
    </source>
</evidence>
<evidence type="ECO:0000256" key="7">
    <source>
        <dbReference type="SAM" id="Phobius"/>
    </source>
</evidence>